<evidence type="ECO:0000313" key="6">
    <source>
        <dbReference type="EMBL" id="CAB4655699.1"/>
    </source>
</evidence>
<comment type="similarity">
    <text evidence="1">Belongs to the 'phage' integrase family.</text>
</comment>
<dbReference type="InterPro" id="IPR013762">
    <property type="entry name" value="Integrase-like_cat_sf"/>
</dbReference>
<proteinExistence type="inferred from homology"/>
<evidence type="ECO:0000256" key="1">
    <source>
        <dbReference type="ARBA" id="ARBA00008857"/>
    </source>
</evidence>
<dbReference type="PANTHER" id="PTHR30349:SF64">
    <property type="entry name" value="PROPHAGE INTEGRASE INTD-RELATED"/>
    <property type="match status" value="1"/>
</dbReference>
<dbReference type="EMBL" id="CAEZWT010000002">
    <property type="protein sequence ID" value="CAB4655699.1"/>
    <property type="molecule type" value="Genomic_DNA"/>
</dbReference>
<dbReference type="SUPFAM" id="SSF56349">
    <property type="entry name" value="DNA breaking-rejoining enzymes"/>
    <property type="match status" value="1"/>
</dbReference>
<dbReference type="AlphaFoldDB" id="A0A6J7HPR5"/>
<keyword evidence="4" id="KW-0233">DNA recombination</keyword>
<dbReference type="EMBL" id="CAFBQL010000004">
    <property type="protein sequence ID" value="CAB5057996.1"/>
    <property type="molecule type" value="Genomic_DNA"/>
</dbReference>
<dbReference type="InterPro" id="IPR010998">
    <property type="entry name" value="Integrase_recombinase_N"/>
</dbReference>
<keyword evidence="2" id="KW-0229">DNA integration</keyword>
<evidence type="ECO:0000259" key="5">
    <source>
        <dbReference type="PROSITE" id="PS51898"/>
    </source>
</evidence>
<protein>
    <submittedName>
        <fullName evidence="8">Unannotated protein</fullName>
    </submittedName>
</protein>
<dbReference type="InterPro" id="IPR004107">
    <property type="entry name" value="Integrase_SAM-like_N"/>
</dbReference>
<gene>
    <name evidence="6" type="ORF">UFOPK2289_00096</name>
    <name evidence="7" type="ORF">UFOPK3346_00595</name>
    <name evidence="8" type="ORF">UFOPK3670_00724</name>
    <name evidence="9" type="ORF">UFOPK4308_00790</name>
</gene>
<dbReference type="Pfam" id="PF14659">
    <property type="entry name" value="Phage_int_SAM_3"/>
    <property type="match status" value="1"/>
</dbReference>
<dbReference type="InterPro" id="IPR002104">
    <property type="entry name" value="Integrase_catalytic"/>
</dbReference>
<dbReference type="InterPro" id="IPR050090">
    <property type="entry name" value="Tyrosine_recombinase_XerCD"/>
</dbReference>
<name>A0A6J7HPR5_9ZZZZ</name>
<accession>A0A6J7HPR5</accession>
<dbReference type="PANTHER" id="PTHR30349">
    <property type="entry name" value="PHAGE INTEGRASE-RELATED"/>
    <property type="match status" value="1"/>
</dbReference>
<dbReference type="GO" id="GO:0003677">
    <property type="term" value="F:DNA binding"/>
    <property type="evidence" value="ECO:0007669"/>
    <property type="project" value="UniProtKB-KW"/>
</dbReference>
<evidence type="ECO:0000256" key="2">
    <source>
        <dbReference type="ARBA" id="ARBA00022908"/>
    </source>
</evidence>
<feature type="domain" description="Tyr recombinase" evidence="5">
    <location>
        <begin position="172"/>
        <end position="368"/>
    </location>
</feature>
<dbReference type="EMBL" id="CAFBLE010000004">
    <property type="protein sequence ID" value="CAB4863362.1"/>
    <property type="molecule type" value="Genomic_DNA"/>
</dbReference>
<dbReference type="GO" id="GO:0006310">
    <property type="term" value="P:DNA recombination"/>
    <property type="evidence" value="ECO:0007669"/>
    <property type="project" value="UniProtKB-KW"/>
</dbReference>
<reference evidence="8" key="1">
    <citation type="submission" date="2020-05" db="EMBL/GenBank/DDBJ databases">
        <authorList>
            <person name="Chiriac C."/>
            <person name="Salcher M."/>
            <person name="Ghai R."/>
            <person name="Kavagutti S V."/>
        </authorList>
    </citation>
    <scope>NUCLEOTIDE SEQUENCE</scope>
</reference>
<evidence type="ECO:0000256" key="4">
    <source>
        <dbReference type="ARBA" id="ARBA00023172"/>
    </source>
</evidence>
<dbReference type="Pfam" id="PF00589">
    <property type="entry name" value="Phage_integrase"/>
    <property type="match status" value="1"/>
</dbReference>
<dbReference type="PROSITE" id="PS51898">
    <property type="entry name" value="TYR_RECOMBINASE"/>
    <property type="match status" value="1"/>
</dbReference>
<organism evidence="8">
    <name type="scientific">freshwater metagenome</name>
    <dbReference type="NCBI Taxonomy" id="449393"/>
    <lineage>
        <taxon>unclassified sequences</taxon>
        <taxon>metagenomes</taxon>
        <taxon>ecological metagenomes</taxon>
    </lineage>
</organism>
<sequence>MDTGKKRTRANGEGTIFKNRNRWTVACYDIHGIRRTQSFKKKIEAETWLVEQVTARKRFKGTYVVNPKQTVEEYLNNWLPTQRHLIRPNSTRFYSSTIKNLITPYIGSMPASQLSPAAIKNLLNTLADKGYGHGSILGVLRTLSKAYADGLQNHEQVHNPAEGVRMLSMKPKISQAIPSEDLTKLYRAAEDSPFDLARLMIGAELGFRPSEITGLKWTDLYRIGDDWLITVERQVQRVKGQPLHFAPTKTSSSAAKPLTVRQISILHAHKRHQALNKARWVEDNDVLFPNSIGRLRDETLDKEWMKQLCDRAGVKRYTRYQLRKSCFTNFLRGADLGTTKAFSGHTSTKTLEDHYITPESSAVREAAKRAEAALLKEQDHFSKKIV</sequence>
<evidence type="ECO:0000313" key="8">
    <source>
        <dbReference type="EMBL" id="CAB4921984.1"/>
    </source>
</evidence>
<keyword evidence="3" id="KW-0238">DNA-binding</keyword>
<dbReference type="Gene3D" id="1.10.443.10">
    <property type="entry name" value="Intergrase catalytic core"/>
    <property type="match status" value="1"/>
</dbReference>
<dbReference type="InterPro" id="IPR011010">
    <property type="entry name" value="DNA_brk_join_enz"/>
</dbReference>
<dbReference type="GO" id="GO:0015074">
    <property type="term" value="P:DNA integration"/>
    <property type="evidence" value="ECO:0007669"/>
    <property type="project" value="UniProtKB-KW"/>
</dbReference>
<evidence type="ECO:0000313" key="7">
    <source>
        <dbReference type="EMBL" id="CAB4863362.1"/>
    </source>
</evidence>
<dbReference type="Gene3D" id="1.10.150.130">
    <property type="match status" value="1"/>
</dbReference>
<evidence type="ECO:0000256" key="3">
    <source>
        <dbReference type="ARBA" id="ARBA00023125"/>
    </source>
</evidence>
<dbReference type="EMBL" id="CAFBMV010000004">
    <property type="protein sequence ID" value="CAB4921984.1"/>
    <property type="molecule type" value="Genomic_DNA"/>
</dbReference>
<evidence type="ECO:0000313" key="9">
    <source>
        <dbReference type="EMBL" id="CAB5057996.1"/>
    </source>
</evidence>